<organism evidence="2 3">
    <name type="scientific">Candidatus Methanoperedens nitratireducens</name>
    <dbReference type="NCBI Taxonomy" id="1392998"/>
    <lineage>
        <taxon>Archaea</taxon>
        <taxon>Methanobacteriati</taxon>
        <taxon>Methanobacteriota</taxon>
        <taxon>Stenosarchaea group</taxon>
        <taxon>Methanomicrobia</taxon>
        <taxon>Methanosarcinales</taxon>
        <taxon>ANME-2 cluster</taxon>
        <taxon>Candidatus Methanoperedentaceae</taxon>
        <taxon>Candidatus Methanoperedens</taxon>
    </lineage>
</organism>
<evidence type="ECO:0000256" key="1">
    <source>
        <dbReference type="SAM" id="Phobius"/>
    </source>
</evidence>
<evidence type="ECO:0000313" key="3">
    <source>
        <dbReference type="Proteomes" id="UP000218615"/>
    </source>
</evidence>
<protein>
    <submittedName>
        <fullName evidence="2">Uncharacterized protein</fullName>
    </submittedName>
</protein>
<dbReference type="Proteomes" id="UP000218615">
    <property type="component" value="Unassembled WGS sequence"/>
</dbReference>
<dbReference type="OrthoDB" id="384639at2157"/>
<evidence type="ECO:0000313" key="2">
    <source>
        <dbReference type="EMBL" id="SNQ61665.1"/>
    </source>
</evidence>
<dbReference type="AlphaFoldDB" id="A0A284VQV9"/>
<feature type="transmembrane region" description="Helical" evidence="1">
    <location>
        <begin position="50"/>
        <end position="74"/>
    </location>
</feature>
<dbReference type="EMBL" id="FZMP01000191">
    <property type="protein sequence ID" value="SNQ61665.1"/>
    <property type="molecule type" value="Genomic_DNA"/>
</dbReference>
<feature type="transmembrane region" description="Helical" evidence="1">
    <location>
        <begin position="6"/>
        <end position="26"/>
    </location>
</feature>
<proteinExistence type="predicted"/>
<dbReference type="RefSeq" id="WP_096206325.1">
    <property type="nucleotide sequence ID" value="NZ_FZMP01000191.1"/>
</dbReference>
<keyword evidence="3" id="KW-1185">Reference proteome</keyword>
<sequence>MILKEIYYISLVFSLIAATIGIYLSLKSWMRLRRIELDTLKARAFLDKSFLYTNFKFTLVVIGLVFLHMILEYIELGGNLPPELHPVYYGIFPVAILVLVLMISTWHKLLYKENRNDT</sequence>
<feature type="transmembrane region" description="Helical" evidence="1">
    <location>
        <begin position="86"/>
        <end position="106"/>
    </location>
</feature>
<keyword evidence="1" id="KW-0472">Membrane</keyword>
<keyword evidence="1" id="KW-0812">Transmembrane</keyword>
<gene>
    <name evidence="2" type="ORF">MNV_450005</name>
</gene>
<reference evidence="3" key="1">
    <citation type="submission" date="2017-06" db="EMBL/GenBank/DDBJ databases">
        <authorList>
            <person name="Cremers G."/>
        </authorList>
    </citation>
    <scope>NUCLEOTIDE SEQUENCE [LARGE SCALE GENOMIC DNA]</scope>
</reference>
<name>A0A284VQV9_9EURY</name>
<accession>A0A284VQV9</accession>
<keyword evidence="1" id="KW-1133">Transmembrane helix</keyword>